<comment type="caution">
    <text evidence="3">The sequence shown here is derived from an EMBL/GenBank/DDBJ whole genome shotgun (WGS) entry which is preliminary data.</text>
</comment>
<evidence type="ECO:0000256" key="2">
    <source>
        <dbReference type="SAM" id="SignalP"/>
    </source>
</evidence>
<dbReference type="Proteomes" id="UP001220022">
    <property type="component" value="Unassembled WGS sequence"/>
</dbReference>
<organism evidence="3 4">
    <name type="scientific">Streptantibioticus ferralitis</name>
    <dbReference type="NCBI Taxonomy" id="236510"/>
    <lineage>
        <taxon>Bacteria</taxon>
        <taxon>Bacillati</taxon>
        <taxon>Actinomycetota</taxon>
        <taxon>Actinomycetes</taxon>
        <taxon>Kitasatosporales</taxon>
        <taxon>Streptomycetaceae</taxon>
        <taxon>Streptantibioticus</taxon>
    </lineage>
</organism>
<evidence type="ECO:0000313" key="4">
    <source>
        <dbReference type="Proteomes" id="UP001220022"/>
    </source>
</evidence>
<gene>
    <name evidence="3" type="ORF">P2L57_33220</name>
</gene>
<feature type="compositionally biased region" description="Low complexity" evidence="1">
    <location>
        <begin position="70"/>
        <end position="80"/>
    </location>
</feature>
<dbReference type="RefSeq" id="WP_275820962.1">
    <property type="nucleotide sequence ID" value="NZ_BAAANM010000021.1"/>
</dbReference>
<keyword evidence="2" id="KW-0732">Signal</keyword>
<evidence type="ECO:0000256" key="1">
    <source>
        <dbReference type="SAM" id="MobiDB-lite"/>
    </source>
</evidence>
<feature type="chain" id="PRO_5046076162" evidence="2">
    <location>
        <begin position="22"/>
        <end position="501"/>
    </location>
</feature>
<feature type="signal peptide" evidence="2">
    <location>
        <begin position="1"/>
        <end position="21"/>
    </location>
</feature>
<sequence length="501" mass="49243">MNRTTVSFIGVVAALAAVTGAATVLAPASDAGKTAPTAAVRKPVERSSLLCPAPAGVDAASTTYTSFTPAGSGQASGGSAVLQPGQTVDGSGSSNSGSGKASSNAKPVAPLTDPGKPAAATVDKSPSPLIGTADGRFAPGWSVQETTTIDAGPGRGMLGTSCTAPGADFWFPGASTSSDRQDYVHLTNPDDTAAVADIELYDSNGPVKTANGEGITIPGGSSVPVLLSTLTSAQTADLTVHVAVRAGRVGAAIQAMDTRNGSDWLPASATPATSAVLPGIPADATSVHLVAYATGTNDADLKVQLLTPTGAITPAGHETLHLKSGMTTATDLPGLTQGQAGSLRLTPTDSGSAASFVVALRITRGKSGSQEMAFLPGTAAIGQRATVADNRSKGGTLSLTAPTADATVKVTSSAATGGGSPASKTVSLKAGTTTALTPPDPGGKGTFAVTVEPVSGGPVYASRTLAADNNGIPDFTIQPMPDDGGTVAVPNAGQDLQVLQH</sequence>
<dbReference type="Pfam" id="PF18986">
    <property type="entry name" value="DUF5719"/>
    <property type="match status" value="1"/>
</dbReference>
<feature type="compositionally biased region" description="Low complexity" evidence="1">
    <location>
        <begin position="90"/>
        <end position="106"/>
    </location>
</feature>
<proteinExistence type="predicted"/>
<dbReference type="InterPro" id="IPR043777">
    <property type="entry name" value="DUF5719"/>
</dbReference>
<accession>A0ABT5Z988</accession>
<evidence type="ECO:0000313" key="3">
    <source>
        <dbReference type="EMBL" id="MDF2260399.1"/>
    </source>
</evidence>
<name>A0ABT5Z988_9ACTN</name>
<feature type="region of interest" description="Disordered" evidence="1">
    <location>
        <begin position="70"/>
        <end position="142"/>
    </location>
</feature>
<dbReference type="EMBL" id="JARHTQ010000033">
    <property type="protein sequence ID" value="MDF2260399.1"/>
    <property type="molecule type" value="Genomic_DNA"/>
</dbReference>
<protein>
    <submittedName>
        <fullName evidence="3">DUF5719 family protein</fullName>
    </submittedName>
</protein>
<reference evidence="3 4" key="1">
    <citation type="submission" date="2023-03" db="EMBL/GenBank/DDBJ databases">
        <title>Draft genome sequence of type strain Streptomyces ferralitis JCM 14344.</title>
        <authorList>
            <person name="Klaysubun C."/>
            <person name="Duangmal K."/>
        </authorList>
    </citation>
    <scope>NUCLEOTIDE SEQUENCE [LARGE SCALE GENOMIC DNA]</scope>
    <source>
        <strain evidence="3 4">JCM 14344</strain>
    </source>
</reference>
<keyword evidence="4" id="KW-1185">Reference proteome</keyword>